<gene>
    <name evidence="2" type="ORF">GOALK_067_00210</name>
</gene>
<dbReference type="PANTHER" id="PTHR34075:SF5">
    <property type="entry name" value="BLR3430 PROTEIN"/>
    <property type="match status" value="1"/>
</dbReference>
<reference evidence="2 3" key="1">
    <citation type="submission" date="2011-05" db="EMBL/GenBank/DDBJ databases">
        <title>Whole genome shotgun sequence of Gordonia alkanivorans NBRC 16433.</title>
        <authorList>
            <person name="Hosoyama A."/>
            <person name="Nakamura S."/>
            <person name="Takarada H."/>
            <person name="Tsuchikane K."/>
            <person name="Yamazaki S."/>
            <person name="Fujita N."/>
        </authorList>
    </citation>
    <scope>NUCLEOTIDE SEQUENCE [LARGE SCALE GENOMIC DNA]</scope>
    <source>
        <strain evidence="2 3">NBRC 16433</strain>
    </source>
</reference>
<dbReference type="STRING" id="1027371.GOALK_067_00210"/>
<organism evidence="2 3">
    <name type="scientific">Gordonia alkanivorans NBRC 16433</name>
    <dbReference type="NCBI Taxonomy" id="1027371"/>
    <lineage>
        <taxon>Bacteria</taxon>
        <taxon>Bacillati</taxon>
        <taxon>Actinomycetota</taxon>
        <taxon>Actinomycetes</taxon>
        <taxon>Mycobacteriales</taxon>
        <taxon>Gordoniaceae</taxon>
        <taxon>Gordonia</taxon>
    </lineage>
</organism>
<accession>F9VWS3</accession>
<evidence type="ECO:0000259" key="1">
    <source>
        <dbReference type="Pfam" id="PF01796"/>
    </source>
</evidence>
<dbReference type="EMBL" id="BACI01000067">
    <property type="protein sequence ID" value="GAA13062.1"/>
    <property type="molecule type" value="Genomic_DNA"/>
</dbReference>
<evidence type="ECO:0000313" key="2">
    <source>
        <dbReference type="EMBL" id="GAA13062.1"/>
    </source>
</evidence>
<protein>
    <recommendedName>
        <fullName evidence="1">ChsH2 C-terminal OB-fold domain-containing protein</fullName>
    </recommendedName>
</protein>
<dbReference type="Proteomes" id="UP000003558">
    <property type="component" value="Unassembled WGS sequence"/>
</dbReference>
<comment type="caution">
    <text evidence="2">The sequence shown here is derived from an EMBL/GenBank/DDBJ whole genome shotgun (WGS) entry which is preliminary data.</text>
</comment>
<sequence length="139" mass="14947">MITYLDSVYLVTVNTTDQTRVGVDPRPVVRPGDDGIWTVSGSRCARCARAVAYQWPRCPGCAGEVHSEDFAGTGVVWSRTTINIAVGDHVPPYTVAYIDLDNGPRMLAHVAGENVDVGARVRLVGLTPGGDPCVEEVHR</sequence>
<dbReference type="PANTHER" id="PTHR34075">
    <property type="entry name" value="BLR3430 PROTEIN"/>
    <property type="match status" value="1"/>
</dbReference>
<dbReference type="InterPro" id="IPR002878">
    <property type="entry name" value="ChsH2_C"/>
</dbReference>
<dbReference type="eggNOG" id="COG1545">
    <property type="taxonomic scope" value="Bacteria"/>
</dbReference>
<dbReference type="Pfam" id="PF01796">
    <property type="entry name" value="OB_ChsH2_C"/>
    <property type="match status" value="1"/>
</dbReference>
<proteinExistence type="predicted"/>
<name>F9VWS3_9ACTN</name>
<dbReference type="AlphaFoldDB" id="F9VWS3"/>
<dbReference type="InterPro" id="IPR052513">
    <property type="entry name" value="Thioester_dehydratase-like"/>
</dbReference>
<dbReference type="SUPFAM" id="SSF50249">
    <property type="entry name" value="Nucleic acid-binding proteins"/>
    <property type="match status" value="1"/>
</dbReference>
<evidence type="ECO:0000313" key="3">
    <source>
        <dbReference type="Proteomes" id="UP000003558"/>
    </source>
</evidence>
<feature type="domain" description="ChsH2 C-terminal OB-fold" evidence="1">
    <location>
        <begin position="69"/>
        <end position="124"/>
    </location>
</feature>
<dbReference type="InterPro" id="IPR012340">
    <property type="entry name" value="NA-bd_OB-fold"/>
</dbReference>